<dbReference type="GO" id="GO:0030976">
    <property type="term" value="F:thiamine pyrophosphate binding"/>
    <property type="evidence" value="ECO:0007669"/>
    <property type="project" value="InterPro"/>
</dbReference>
<dbReference type="OrthoDB" id="9759785at2"/>
<dbReference type="SMART" id="SM00861">
    <property type="entry name" value="Transket_pyr"/>
    <property type="match status" value="1"/>
</dbReference>
<evidence type="ECO:0000313" key="9">
    <source>
        <dbReference type="Proteomes" id="UP000035036"/>
    </source>
</evidence>
<keyword evidence="9" id="KW-1185">Reference proteome</keyword>
<dbReference type="STRING" id="483547.GSUB_02640"/>
<dbReference type="EMBL" id="CP010311">
    <property type="protein sequence ID" value="AJF05686.1"/>
    <property type="molecule type" value="Genomic_DNA"/>
</dbReference>
<keyword evidence="5 8" id="KW-0560">Oxidoreductase</keyword>
<dbReference type="HOGENOM" id="CLU_004709_1_0_7"/>
<dbReference type="InterPro" id="IPR001017">
    <property type="entry name" value="DH_E1"/>
</dbReference>
<evidence type="ECO:0000259" key="7">
    <source>
        <dbReference type="SMART" id="SM00861"/>
    </source>
</evidence>
<dbReference type="RefSeq" id="WP_040199068.1">
    <property type="nucleotide sequence ID" value="NZ_CP010311.1"/>
</dbReference>
<comment type="similarity">
    <text evidence="3">Belongs to the alpha-ketoglutarate dehydrogenase family.</text>
</comment>
<dbReference type="InterPro" id="IPR042179">
    <property type="entry name" value="KGD_C_sf"/>
</dbReference>
<dbReference type="InterPro" id="IPR032106">
    <property type="entry name" value="2-oxogl_dehyd_N"/>
</dbReference>
<proteinExistence type="inferred from homology"/>
<reference evidence="8 9" key="1">
    <citation type="journal article" date="2015" name="Genome Announc.">
        <title>Genomes of Geoalkalibacter ferrihydriticus Z-0531T and Geoalkalibacter subterraneus Red1T, Two Haloalkaliphilic Metal-Reducing Deltaproteobacteria.</title>
        <authorList>
            <person name="Badalamenti J.P."/>
            <person name="Krajmalnik-Brown R."/>
            <person name="Torres C.I."/>
            <person name="Bond D.R."/>
        </authorList>
    </citation>
    <scope>NUCLEOTIDE SEQUENCE [LARGE SCALE GENOMIC DNA]</scope>
    <source>
        <strain evidence="8 9">Red1</strain>
    </source>
</reference>
<evidence type="ECO:0000256" key="4">
    <source>
        <dbReference type="ARBA" id="ARBA00012280"/>
    </source>
</evidence>
<gene>
    <name evidence="8" type="primary">sucA</name>
    <name evidence="8" type="ORF">GSUB_02640</name>
</gene>
<dbReference type="CDD" id="cd02016">
    <property type="entry name" value="TPP_E1_OGDC_like"/>
    <property type="match status" value="1"/>
</dbReference>
<dbReference type="Gene3D" id="3.40.50.12470">
    <property type="match status" value="1"/>
</dbReference>
<evidence type="ECO:0000256" key="5">
    <source>
        <dbReference type="ARBA" id="ARBA00023002"/>
    </source>
</evidence>
<organism evidence="8 9">
    <name type="scientific">Geoalkalibacter subterraneus</name>
    <dbReference type="NCBI Taxonomy" id="483547"/>
    <lineage>
        <taxon>Bacteria</taxon>
        <taxon>Pseudomonadati</taxon>
        <taxon>Thermodesulfobacteriota</taxon>
        <taxon>Desulfuromonadia</taxon>
        <taxon>Desulfuromonadales</taxon>
        <taxon>Geoalkalibacteraceae</taxon>
        <taxon>Geoalkalibacter</taxon>
    </lineage>
</organism>
<sequence length="900" mass="101689">MPFSAQLDPAWIDALYQRWLRDPSSVGSDWHGFFEGFDLGNESPSCPQTCVDPEFALKQSGVQSLIYRYRDIGHLLACTDPLEPCPLNHPLLDLSVFGLSEADLDTVFHTRRFVKEHATLREIVAVMRETYCGAIGVEFMHIQDPEQRQWLKDRMEGTRNRTEFSEQHKWLILQQLQEAALFEAFLHRKFLGQKRFSLEGAETLIPVLHDIVTASNQREIKDLVLGMAHRGRLNVLANIFHKPLENIFAEFKDNLEYAFVGEGDVKYHKGFSRDVAPLGRHGIHLSMASNPSHLEAVDPVVEGKARARQDYHGSGGQEVLPVLIHGDAAFAGQGVVAEVLNLSQLEGYSTGGTLHIVLNNQIGFTTLPPEARSTHYATDVAKMLQVPVFHVHGENPEAAVHAASLALDYRCRYGRDAVIDLICYRRQGHNEADEPAFTQPLMYERIKDRPPVHELYAERLAEEVADKDRIETQEQEIEHRLEQALERDQQPADAGHEGKWSEIQREFTIPDDVRTAVDLDTLQNLGQRILQLPEGFEPHPKIVKFLERRREAMDTGDEIDWALAEALSFATLLNEGHTVRLSGQDSRRGTFNQRHAAIVDLNTGKPFLPLAQVAAEGADFHCHNSMLSEFAVLGFEYGYSLEVPQGLVIWEAQFGDFVNGAQVIIDQFIASSGSKWDRSCGLVMFLPHGYEGQGAEHSSARIERFLQLCAHENMQVCYPSTPAQIFHLLRRQLKQPFRRPLIVFTPKSLLRHPACRSTLDDLAGGRFEEVIADPIEPGQIKSLLLCSGKIYYDLVEKRADLGRKDVALVRIEQLYPLHRERLAEVVSLYGELEHVAWVQEEPRNNGAWSHLAPQLTRVLGRHPRYVGREESAAPAVGSHRLHKQQQEALLEEAFNLPEGK</sequence>
<dbReference type="NCBIfam" id="NF006914">
    <property type="entry name" value="PRK09404.1"/>
    <property type="match status" value="1"/>
</dbReference>
<comment type="function">
    <text evidence="2">E1 component of the 2-oxoglutarate dehydrogenase (OGDH) complex which catalyzes the decarboxylation of 2-oxoglutarate, the first step in the conversion of 2-oxoglutarate to succinyl-CoA and CO(2).</text>
</comment>
<dbReference type="Gene3D" id="1.10.287.1150">
    <property type="entry name" value="TPP helical domain"/>
    <property type="match status" value="1"/>
</dbReference>
<feature type="domain" description="Transketolase-like pyrimidine-binding" evidence="7">
    <location>
        <begin position="559"/>
        <end position="752"/>
    </location>
</feature>
<dbReference type="Gene3D" id="3.40.50.970">
    <property type="match status" value="1"/>
</dbReference>
<dbReference type="InterPro" id="IPR029061">
    <property type="entry name" value="THDP-binding"/>
</dbReference>
<dbReference type="GO" id="GO:0045252">
    <property type="term" value="C:oxoglutarate dehydrogenase complex"/>
    <property type="evidence" value="ECO:0007669"/>
    <property type="project" value="TreeGrafter"/>
</dbReference>
<dbReference type="PANTHER" id="PTHR23152:SF4">
    <property type="entry name" value="2-OXOADIPATE DEHYDROGENASE COMPLEX COMPONENT E1"/>
    <property type="match status" value="1"/>
</dbReference>
<name>A0A0B5FQ11_9BACT</name>
<dbReference type="Proteomes" id="UP000035036">
    <property type="component" value="Chromosome"/>
</dbReference>
<evidence type="ECO:0000313" key="8">
    <source>
        <dbReference type="EMBL" id="AJF05686.1"/>
    </source>
</evidence>
<keyword evidence="6" id="KW-0786">Thiamine pyrophosphate</keyword>
<dbReference type="KEGG" id="gsb:GSUB_02640"/>
<dbReference type="Pfam" id="PF00676">
    <property type="entry name" value="E1_dh"/>
    <property type="match status" value="1"/>
</dbReference>
<dbReference type="SUPFAM" id="SSF52518">
    <property type="entry name" value="Thiamin diphosphate-binding fold (THDP-binding)"/>
    <property type="match status" value="2"/>
</dbReference>
<dbReference type="Pfam" id="PF02779">
    <property type="entry name" value="Transket_pyr"/>
    <property type="match status" value="1"/>
</dbReference>
<dbReference type="Pfam" id="PF16078">
    <property type="entry name" value="2-oxogl_dehyd_N"/>
    <property type="match status" value="1"/>
</dbReference>
<dbReference type="EC" id="1.2.4.2" evidence="4"/>
<dbReference type="PANTHER" id="PTHR23152">
    <property type="entry name" value="2-OXOGLUTARATE DEHYDROGENASE"/>
    <property type="match status" value="1"/>
</dbReference>
<dbReference type="InterPro" id="IPR031717">
    <property type="entry name" value="ODO-1/KGD_C"/>
</dbReference>
<dbReference type="NCBIfam" id="NF008907">
    <property type="entry name" value="PRK12270.1"/>
    <property type="match status" value="1"/>
</dbReference>
<comment type="cofactor">
    <cofactor evidence="1">
        <name>thiamine diphosphate</name>
        <dbReference type="ChEBI" id="CHEBI:58937"/>
    </cofactor>
</comment>
<dbReference type="Gene3D" id="3.40.50.11610">
    <property type="entry name" value="Multifunctional 2-oxoglutarate metabolism enzyme, C-terminal domain"/>
    <property type="match status" value="1"/>
</dbReference>
<evidence type="ECO:0000256" key="3">
    <source>
        <dbReference type="ARBA" id="ARBA00006936"/>
    </source>
</evidence>
<dbReference type="InterPro" id="IPR011603">
    <property type="entry name" value="2oxoglutarate_DH_E1"/>
</dbReference>
<dbReference type="Pfam" id="PF16870">
    <property type="entry name" value="OxoGdeHyase_C"/>
    <property type="match status" value="1"/>
</dbReference>
<dbReference type="NCBIfam" id="TIGR00239">
    <property type="entry name" value="2oxo_dh_E1"/>
    <property type="match status" value="1"/>
</dbReference>
<dbReference type="InterPro" id="IPR005475">
    <property type="entry name" value="Transketolase-like_Pyr-bd"/>
</dbReference>
<dbReference type="AlphaFoldDB" id="A0A0B5FQ11"/>
<dbReference type="GO" id="GO:0004591">
    <property type="term" value="F:oxoglutarate dehydrogenase (succinyl-transferring) activity"/>
    <property type="evidence" value="ECO:0007669"/>
    <property type="project" value="UniProtKB-EC"/>
</dbReference>
<accession>A0A0B5FQ11</accession>
<dbReference type="GO" id="GO:0005829">
    <property type="term" value="C:cytosol"/>
    <property type="evidence" value="ECO:0007669"/>
    <property type="project" value="TreeGrafter"/>
</dbReference>
<protein>
    <recommendedName>
        <fullName evidence="4">oxoglutarate dehydrogenase (succinyl-transferring)</fullName>
        <ecNumber evidence="4">1.2.4.2</ecNumber>
    </recommendedName>
</protein>
<evidence type="ECO:0000256" key="2">
    <source>
        <dbReference type="ARBA" id="ARBA00003906"/>
    </source>
</evidence>
<evidence type="ECO:0000256" key="1">
    <source>
        <dbReference type="ARBA" id="ARBA00001964"/>
    </source>
</evidence>
<evidence type="ECO:0000256" key="6">
    <source>
        <dbReference type="ARBA" id="ARBA00023052"/>
    </source>
</evidence>
<dbReference type="PIRSF" id="PIRSF000157">
    <property type="entry name" value="Oxoglu_dh_E1"/>
    <property type="match status" value="1"/>
</dbReference>
<dbReference type="GO" id="GO:0006099">
    <property type="term" value="P:tricarboxylic acid cycle"/>
    <property type="evidence" value="ECO:0007669"/>
    <property type="project" value="TreeGrafter"/>
</dbReference>